<keyword evidence="3" id="KW-1185">Reference proteome</keyword>
<gene>
    <name evidence="2" type="ORF">EP073_11550</name>
</gene>
<keyword evidence="1" id="KW-0812">Transmembrane</keyword>
<evidence type="ECO:0000313" key="2">
    <source>
        <dbReference type="EMBL" id="QAR34015.1"/>
    </source>
</evidence>
<feature type="transmembrane region" description="Helical" evidence="1">
    <location>
        <begin position="187"/>
        <end position="205"/>
    </location>
</feature>
<organism evidence="2 3">
    <name type="scientific">Geovibrio thiophilus</name>
    <dbReference type="NCBI Taxonomy" id="139438"/>
    <lineage>
        <taxon>Bacteria</taxon>
        <taxon>Pseudomonadati</taxon>
        <taxon>Deferribacterota</taxon>
        <taxon>Deferribacteres</taxon>
        <taxon>Deferribacterales</taxon>
        <taxon>Geovibrionaceae</taxon>
        <taxon>Geovibrio</taxon>
    </lineage>
</organism>
<proteinExistence type="predicted"/>
<feature type="transmembrane region" description="Helical" evidence="1">
    <location>
        <begin position="158"/>
        <end position="181"/>
    </location>
</feature>
<dbReference type="EMBL" id="CP035108">
    <property type="protein sequence ID" value="QAR34015.1"/>
    <property type="molecule type" value="Genomic_DNA"/>
</dbReference>
<feature type="transmembrane region" description="Helical" evidence="1">
    <location>
        <begin position="60"/>
        <end position="80"/>
    </location>
</feature>
<name>A0A410K110_9BACT</name>
<feature type="transmembrane region" description="Helical" evidence="1">
    <location>
        <begin position="33"/>
        <end position="54"/>
    </location>
</feature>
<dbReference type="KEGG" id="gtl:EP073_11550"/>
<protein>
    <submittedName>
        <fullName evidence="2">Uncharacterized protein</fullName>
    </submittedName>
</protein>
<keyword evidence="1" id="KW-0472">Membrane</keyword>
<evidence type="ECO:0000313" key="3">
    <source>
        <dbReference type="Proteomes" id="UP000287502"/>
    </source>
</evidence>
<dbReference type="Proteomes" id="UP000287502">
    <property type="component" value="Chromosome"/>
</dbReference>
<sequence length="220" mass="25684">MDFFEKCKKLEELYTKNSINNLRKNWSPVKSKLIIIVMLIVTMLLFISINFILFQKISNFSIYLINLAIWSPLTIATLIYDSCIKDKIKSNIPIAKEVFVTIDNEWRELRSNMFVYEVTFTEKTFGVIFDDQFISDFKNIDDSKKNINKTTITFKNSFVSLIISFILIIIEQLIVFSGKIIGDKEIALFNILLLVSIVLIAFFFINRQVVPIFSTVFRLK</sequence>
<dbReference type="RefSeq" id="WP_128467298.1">
    <property type="nucleotide sequence ID" value="NZ_CP035108.1"/>
</dbReference>
<evidence type="ECO:0000256" key="1">
    <source>
        <dbReference type="SAM" id="Phobius"/>
    </source>
</evidence>
<accession>A0A410K110</accession>
<dbReference type="AlphaFoldDB" id="A0A410K110"/>
<reference evidence="2 3" key="1">
    <citation type="submission" date="2019-01" db="EMBL/GenBank/DDBJ databases">
        <title>Geovibrio thiophilus DSM 11263, complete genome.</title>
        <authorList>
            <person name="Spring S."/>
            <person name="Bunk B."/>
            <person name="Sproer C."/>
        </authorList>
    </citation>
    <scope>NUCLEOTIDE SEQUENCE [LARGE SCALE GENOMIC DNA]</scope>
    <source>
        <strain evidence="2 3">DSM 11263</strain>
    </source>
</reference>
<keyword evidence="1" id="KW-1133">Transmembrane helix</keyword>